<evidence type="ECO:0008006" key="9">
    <source>
        <dbReference type="Google" id="ProtNLM"/>
    </source>
</evidence>
<dbReference type="OMA" id="CMAGINA"/>
<organism evidence="7 8">
    <name type="scientific">Cannabis sativa</name>
    <name type="common">Hemp</name>
    <name type="synonym">Marijuana</name>
    <dbReference type="NCBI Taxonomy" id="3483"/>
    <lineage>
        <taxon>Eukaryota</taxon>
        <taxon>Viridiplantae</taxon>
        <taxon>Streptophyta</taxon>
        <taxon>Embryophyta</taxon>
        <taxon>Tracheophyta</taxon>
        <taxon>Spermatophyta</taxon>
        <taxon>Magnoliopsida</taxon>
        <taxon>eudicotyledons</taxon>
        <taxon>Gunneridae</taxon>
        <taxon>Pentapetalae</taxon>
        <taxon>rosids</taxon>
        <taxon>fabids</taxon>
        <taxon>Rosales</taxon>
        <taxon>Cannabaceae</taxon>
        <taxon>Cannabis</taxon>
    </lineage>
</organism>
<dbReference type="SMART" id="SM00205">
    <property type="entry name" value="THN"/>
    <property type="match status" value="1"/>
</dbReference>
<dbReference type="PROSITE" id="PS51367">
    <property type="entry name" value="THAUMATIN_2"/>
    <property type="match status" value="1"/>
</dbReference>
<feature type="disulfide bond" evidence="4">
    <location>
        <begin position="35"/>
        <end position="250"/>
    </location>
</feature>
<keyword evidence="4" id="KW-1015">Disulfide bond</keyword>
<dbReference type="PROSITE" id="PS00316">
    <property type="entry name" value="THAUMATIN_1"/>
    <property type="match status" value="1"/>
</dbReference>
<dbReference type="InterPro" id="IPR001938">
    <property type="entry name" value="Thaumatin"/>
</dbReference>
<dbReference type="PANTHER" id="PTHR31048">
    <property type="entry name" value="OS03G0233200 PROTEIN"/>
    <property type="match status" value="1"/>
</dbReference>
<name>A0A7J6DQ67_CANSA</name>
<evidence type="ECO:0000256" key="3">
    <source>
        <dbReference type="ARBA" id="ARBA00022525"/>
    </source>
</evidence>
<evidence type="ECO:0000256" key="4">
    <source>
        <dbReference type="PIRSR" id="PIRSR002703-1"/>
    </source>
</evidence>
<dbReference type="EMBL" id="JAATIQ010000709">
    <property type="protein sequence ID" value="KAF4348244.1"/>
    <property type="molecule type" value="Genomic_DNA"/>
</dbReference>
<evidence type="ECO:0000256" key="5">
    <source>
        <dbReference type="SAM" id="MobiDB-lite"/>
    </source>
</evidence>
<evidence type="ECO:0000256" key="6">
    <source>
        <dbReference type="SAM" id="Phobius"/>
    </source>
</evidence>
<dbReference type="SUPFAM" id="SSF49870">
    <property type="entry name" value="Osmotin, thaumatin-like protein"/>
    <property type="match status" value="1"/>
</dbReference>
<keyword evidence="3" id="KW-0964">Secreted</keyword>
<keyword evidence="6" id="KW-0472">Membrane</keyword>
<dbReference type="Gene3D" id="2.60.110.10">
    <property type="entry name" value="Thaumatin"/>
    <property type="match status" value="1"/>
</dbReference>
<evidence type="ECO:0000313" key="8">
    <source>
        <dbReference type="Proteomes" id="UP000583929"/>
    </source>
</evidence>
<feature type="disulfide bond" evidence="4">
    <location>
        <begin position="160"/>
        <end position="222"/>
    </location>
</feature>
<keyword evidence="8" id="KW-1185">Reference proteome</keyword>
<feature type="disulfide bond" evidence="4">
    <location>
        <begin position="155"/>
        <end position="239"/>
    </location>
</feature>
<evidence type="ECO:0000313" key="7">
    <source>
        <dbReference type="EMBL" id="KAF4348244.1"/>
    </source>
</evidence>
<feature type="disulfide bond" evidence="4">
    <location>
        <begin position="168"/>
        <end position="185"/>
    </location>
</feature>
<dbReference type="Pfam" id="PF00314">
    <property type="entry name" value="Thaumatin"/>
    <property type="match status" value="1"/>
</dbReference>
<comment type="subcellular location">
    <subcellularLocation>
        <location evidence="1">Secreted</location>
    </subcellularLocation>
</comment>
<feature type="region of interest" description="Disordered" evidence="5">
    <location>
        <begin position="255"/>
        <end position="285"/>
    </location>
</feature>
<feature type="disulfide bond" evidence="4">
    <location>
        <begin position="99"/>
        <end position="106"/>
    </location>
</feature>
<feature type="transmembrane region" description="Helical" evidence="6">
    <location>
        <begin position="7"/>
        <end position="25"/>
    </location>
</feature>
<dbReference type="FunFam" id="2.60.110.10:FF:000001">
    <property type="entry name" value="THAUMATIN-LIKE PROTEIN 1"/>
    <property type="match status" value="1"/>
</dbReference>
<dbReference type="CDD" id="cd09218">
    <property type="entry name" value="TLP-PA"/>
    <property type="match status" value="1"/>
</dbReference>
<dbReference type="AlphaFoldDB" id="A0A7J6DQ67"/>
<evidence type="ECO:0000256" key="2">
    <source>
        <dbReference type="ARBA" id="ARBA00010607"/>
    </source>
</evidence>
<sequence length="331" mass="34822">MAQRTTLFVNLFVLLTIQLFISGVVSTSFTILNNCDYTVWPGILSNAGVSPLPTTGFVLQKGESKTLTAPTSWGGRFWGRTHCTQDSTTGKFSCVTGDCGSGKVECAGSGATPPATLAEITLDGHGGLDFYDVSLVDGYNIPMMFTPQGGTGQNCTNTGCRADLNDACPSELKVTGVDGGAGVACRSACEAFREPQYCCSGAYGTPDTCKPSSYSEIFKNACPRAYSYAYDDKSSTFTCASVNSYTITFCPSPTTSQKASQPQEGQNTENANPSPHSAGAGSGTGTMIYEGALDEEINGSPSTRPHVLGFQGLAGLISVTLAIWQLWKPFF</sequence>
<accession>A0A803NLY8</accession>
<keyword evidence="6" id="KW-0812">Transmembrane</keyword>
<dbReference type="PIRSF" id="PIRSF002703">
    <property type="entry name" value="Thaumatin"/>
    <property type="match status" value="1"/>
</dbReference>
<dbReference type="Proteomes" id="UP000583929">
    <property type="component" value="Unassembled WGS sequence"/>
</dbReference>
<proteinExistence type="inferred from homology"/>
<accession>A0A7J6DQ67</accession>
<comment type="caution">
    <text evidence="7">The sequence shown here is derived from an EMBL/GenBank/DDBJ whole genome shotgun (WGS) entry which is preliminary data.</text>
</comment>
<dbReference type="OrthoDB" id="430315at2759"/>
<comment type="similarity">
    <text evidence="2">Belongs to the thaumatin family.</text>
</comment>
<gene>
    <name evidence="7" type="ORF">G4B88_011058</name>
</gene>
<reference evidence="7 8" key="1">
    <citation type="journal article" date="2020" name="bioRxiv">
        <title>Sequence and annotation of 42 cannabis genomes reveals extensive copy number variation in cannabinoid synthesis and pathogen resistance genes.</title>
        <authorList>
            <person name="Mckernan K.J."/>
            <person name="Helbert Y."/>
            <person name="Kane L.T."/>
            <person name="Ebling H."/>
            <person name="Zhang L."/>
            <person name="Liu B."/>
            <person name="Eaton Z."/>
            <person name="Mclaughlin S."/>
            <person name="Kingan S."/>
            <person name="Baybayan P."/>
            <person name="Concepcion G."/>
            <person name="Jordan M."/>
            <person name="Riva A."/>
            <person name="Barbazuk W."/>
            <person name="Harkins T."/>
        </authorList>
    </citation>
    <scope>NUCLEOTIDE SEQUENCE [LARGE SCALE GENOMIC DNA]</scope>
    <source>
        <strain evidence="8">cv. Jamaican Lion 4</strain>
        <tissue evidence="7">Leaf</tissue>
    </source>
</reference>
<dbReference type="InterPro" id="IPR017949">
    <property type="entry name" value="Thaumatin_CS"/>
</dbReference>
<keyword evidence="6" id="KW-1133">Transmembrane helix</keyword>
<feature type="compositionally biased region" description="Polar residues" evidence="5">
    <location>
        <begin position="255"/>
        <end position="275"/>
    </location>
</feature>
<dbReference type="PRINTS" id="PR00347">
    <property type="entry name" value="THAUMATIN"/>
</dbReference>
<feature type="disulfide bond" evidence="4">
    <location>
        <begin position="83"/>
        <end position="94"/>
    </location>
</feature>
<dbReference type="InterPro" id="IPR037176">
    <property type="entry name" value="Osmotin/thaumatin-like_sf"/>
</dbReference>
<protein>
    <recommendedName>
        <fullName evidence="9">Thaumatin-like protein 1</fullName>
    </recommendedName>
</protein>
<evidence type="ECO:0000256" key="1">
    <source>
        <dbReference type="ARBA" id="ARBA00004613"/>
    </source>
</evidence>
<dbReference type="GO" id="GO:0005576">
    <property type="term" value="C:extracellular region"/>
    <property type="evidence" value="ECO:0007669"/>
    <property type="project" value="UniProtKB-SubCell"/>
</dbReference>
<feature type="disulfide bond" evidence="4">
    <location>
        <begin position="199"/>
        <end position="209"/>
    </location>
</feature>
<feature type="disulfide bond" evidence="4">
    <location>
        <begin position="189"/>
        <end position="198"/>
    </location>
</feature>